<protein>
    <submittedName>
        <fullName evidence="3">Uncharacterized protein</fullName>
    </submittedName>
</protein>
<dbReference type="eggNOG" id="ENOG502SICU">
    <property type="taxonomic scope" value="Eukaryota"/>
</dbReference>
<dbReference type="Proteomes" id="UP000018144">
    <property type="component" value="Unassembled WGS sequence"/>
</dbReference>
<proteinExistence type="predicted"/>
<dbReference type="AlphaFoldDB" id="U4L6U0"/>
<feature type="chain" id="PRO_5004651340" evidence="2">
    <location>
        <begin position="18"/>
        <end position="524"/>
    </location>
</feature>
<keyword evidence="1" id="KW-0472">Membrane</keyword>
<evidence type="ECO:0000313" key="4">
    <source>
        <dbReference type="Proteomes" id="UP000018144"/>
    </source>
</evidence>
<evidence type="ECO:0000256" key="2">
    <source>
        <dbReference type="SAM" id="SignalP"/>
    </source>
</evidence>
<evidence type="ECO:0000313" key="3">
    <source>
        <dbReference type="EMBL" id="CCX12688.1"/>
    </source>
</evidence>
<organism evidence="3 4">
    <name type="scientific">Pyronema omphalodes (strain CBS 100304)</name>
    <name type="common">Pyronema confluens</name>
    <dbReference type="NCBI Taxonomy" id="1076935"/>
    <lineage>
        <taxon>Eukaryota</taxon>
        <taxon>Fungi</taxon>
        <taxon>Dikarya</taxon>
        <taxon>Ascomycota</taxon>
        <taxon>Pezizomycotina</taxon>
        <taxon>Pezizomycetes</taxon>
        <taxon>Pezizales</taxon>
        <taxon>Pyronemataceae</taxon>
        <taxon>Pyronema</taxon>
    </lineage>
</organism>
<keyword evidence="2" id="KW-0732">Signal</keyword>
<dbReference type="STRING" id="1076935.U4L6U0"/>
<reference evidence="3 4" key="1">
    <citation type="journal article" date="2013" name="PLoS Genet.">
        <title>The genome and development-dependent transcriptomes of Pyronema confluens: a window into fungal evolution.</title>
        <authorList>
            <person name="Traeger S."/>
            <person name="Altegoer F."/>
            <person name="Freitag M."/>
            <person name="Gabaldon T."/>
            <person name="Kempken F."/>
            <person name="Kumar A."/>
            <person name="Marcet-Houben M."/>
            <person name="Poggeler S."/>
            <person name="Stajich J.E."/>
            <person name="Nowrousian M."/>
        </authorList>
    </citation>
    <scope>NUCLEOTIDE SEQUENCE [LARGE SCALE GENOMIC DNA]</scope>
    <source>
        <strain evidence="4">CBS 100304</strain>
        <tissue evidence="3">Vegetative mycelium</tissue>
    </source>
</reference>
<keyword evidence="4" id="KW-1185">Reference proteome</keyword>
<dbReference type="OrthoDB" id="9983241at2759"/>
<accession>U4L6U0</accession>
<dbReference type="EMBL" id="HF935723">
    <property type="protein sequence ID" value="CCX12688.1"/>
    <property type="molecule type" value="Genomic_DNA"/>
</dbReference>
<feature type="transmembrane region" description="Helical" evidence="1">
    <location>
        <begin position="422"/>
        <end position="444"/>
    </location>
</feature>
<feature type="signal peptide" evidence="2">
    <location>
        <begin position="1"/>
        <end position="17"/>
    </location>
</feature>
<keyword evidence="1" id="KW-1133">Transmembrane helix</keyword>
<sequence length="524" mass="58460">MLTEIVLTLSLLLSTRAAVLDEKNYSFTISRYNPVIDQLDKILKKVTVADVLDSAQYQPLNYDKWMRDTPFFMKGWRWDQKDSADETNNDWQPQGVTTSWDAGYPSGAVQGNDNVLLVSWNDQRNKTGASSEPGKGVRVSFVRKGTADHIPANRGYIHALLVEPYMNGGDPDYRSLENVISGGLVWRKDYLYITDDKIGLRVFDLRHIYKVQNGNNAPVGNSGGEYWGSQYPYVIPQAYIYTKTLSEGTNFNPHPMSLDRNFTPPCLVIGESSSVNNNSTFVRWSLNDTTNLLATDSKGQSGASWAYKTNIYNAEGITFAQDNYFITTNDGDDIKGELYQWRPGTWANAYEGVFPPGVQAISYKPAGEELWVVGNIPGKRYVMALNASLRNTTFPADDTGNGTSTPPTVIEAPVERKMTSGAIAGATIAVLVTVAGVLAAILMFQRRRKRKSVAVVAEHYAEERVYSKPELAGVQRGDELWSQKELPAYRQQVMHEMPHATERYELGSGRDPVRELPTGMGKWN</sequence>
<name>U4L6U0_PYROM</name>
<keyword evidence="1" id="KW-0812">Transmembrane</keyword>
<evidence type="ECO:0000256" key="1">
    <source>
        <dbReference type="SAM" id="Phobius"/>
    </source>
</evidence>
<gene>
    <name evidence="3" type="ORF">PCON_12282</name>
</gene>